<dbReference type="Proteomes" id="UP000216339">
    <property type="component" value="Unassembled WGS sequence"/>
</dbReference>
<dbReference type="EMBL" id="MQWD01000001">
    <property type="protein sequence ID" value="PAP75234.1"/>
    <property type="molecule type" value="Genomic_DNA"/>
</dbReference>
<sequence>MPSSPLSKPQRRVLDDALRLVRNQRKQADAEGAPFAPEQAWTTPFGLGYFVGVVDGLCQAHGVPFDGMALAILGLVLDDTFQRPQSDRLRQRAIDLMQAGDADFERGRPWGGNEALGVQRGLTKPVGLVHLARGDEGRMGGPVGGPAQA</sequence>
<gene>
    <name evidence="1" type="ORF">BSZ37_01650</name>
</gene>
<protein>
    <submittedName>
        <fullName evidence="1">Uncharacterized protein</fullName>
    </submittedName>
</protein>
<evidence type="ECO:0000313" key="2">
    <source>
        <dbReference type="Proteomes" id="UP000216339"/>
    </source>
</evidence>
<dbReference type="AlphaFoldDB" id="A0A271IWN7"/>
<dbReference type="RefSeq" id="WP_095508871.1">
    <property type="nucleotide sequence ID" value="NZ_MQWD01000001.1"/>
</dbReference>
<comment type="caution">
    <text evidence="1">The sequence shown here is derived from an EMBL/GenBank/DDBJ whole genome shotgun (WGS) entry which is preliminary data.</text>
</comment>
<proteinExistence type="predicted"/>
<accession>A0A271IWN7</accession>
<dbReference type="OrthoDB" id="9831332at2"/>
<evidence type="ECO:0000313" key="1">
    <source>
        <dbReference type="EMBL" id="PAP75234.1"/>
    </source>
</evidence>
<keyword evidence="2" id="KW-1185">Reference proteome</keyword>
<name>A0A271IWN7_9BACT</name>
<organism evidence="1 2">
    <name type="scientific">Rubrivirga marina</name>
    <dbReference type="NCBI Taxonomy" id="1196024"/>
    <lineage>
        <taxon>Bacteria</taxon>
        <taxon>Pseudomonadati</taxon>
        <taxon>Rhodothermota</taxon>
        <taxon>Rhodothermia</taxon>
        <taxon>Rhodothermales</taxon>
        <taxon>Rubricoccaceae</taxon>
        <taxon>Rubrivirga</taxon>
    </lineage>
</organism>
<reference evidence="1 2" key="1">
    <citation type="submission" date="2016-11" db="EMBL/GenBank/DDBJ databases">
        <title>Study of marine rhodopsin-containing bacteria.</title>
        <authorList>
            <person name="Yoshizawa S."/>
            <person name="Kumagai Y."/>
            <person name="Kogure K."/>
        </authorList>
    </citation>
    <scope>NUCLEOTIDE SEQUENCE [LARGE SCALE GENOMIC DNA]</scope>
    <source>
        <strain evidence="1 2">SAORIC-28</strain>
    </source>
</reference>